<name>A0A9N8KUE1_CHRIL</name>
<keyword evidence="8" id="KW-0325">Glycoprotein</keyword>
<protein>
    <recommendedName>
        <fullName evidence="12">G-protein coupled receptors family 1 profile domain-containing protein</fullName>
    </recommendedName>
</protein>
<evidence type="ECO:0000256" key="3">
    <source>
        <dbReference type="ARBA" id="ARBA00022692"/>
    </source>
</evidence>
<accession>A0A9N8KUE1</accession>
<proteinExistence type="inferred from homology"/>
<dbReference type="GO" id="GO:0016020">
    <property type="term" value="C:membrane"/>
    <property type="evidence" value="ECO:0007669"/>
    <property type="project" value="UniProtKB-SubCell"/>
</dbReference>
<evidence type="ECO:0000313" key="13">
    <source>
        <dbReference type="EMBL" id="CAD0195984.1"/>
    </source>
</evidence>
<keyword evidence="10" id="KW-0844">Vision</keyword>
<dbReference type="InterPro" id="IPR000276">
    <property type="entry name" value="GPCR_Rhodpsn"/>
</dbReference>
<feature type="transmembrane region" description="Helical" evidence="11">
    <location>
        <begin position="191"/>
        <end position="214"/>
    </location>
</feature>
<feature type="transmembrane region" description="Helical" evidence="11">
    <location>
        <begin position="235"/>
        <end position="254"/>
    </location>
</feature>
<evidence type="ECO:0000256" key="5">
    <source>
        <dbReference type="ARBA" id="ARBA00023040"/>
    </source>
</evidence>
<keyword evidence="5" id="KW-0297">G-protein coupled receptor</keyword>
<dbReference type="Pfam" id="PF00001">
    <property type="entry name" value="7tm_1"/>
    <property type="match status" value="1"/>
</dbReference>
<evidence type="ECO:0000256" key="11">
    <source>
        <dbReference type="SAM" id="Phobius"/>
    </source>
</evidence>
<evidence type="ECO:0000256" key="1">
    <source>
        <dbReference type="ARBA" id="ARBA00004141"/>
    </source>
</evidence>
<dbReference type="InterPro" id="IPR017452">
    <property type="entry name" value="GPCR_Rhodpsn_7TM"/>
</dbReference>
<evidence type="ECO:0000256" key="7">
    <source>
        <dbReference type="ARBA" id="ARBA00023170"/>
    </source>
</evidence>
<keyword evidence="10" id="KW-0716">Sensory transduction</keyword>
<sequence>MTIVSYEYGEIKDTCIWNGLFNNEERVTLQQGFLFTGLLSVLFSSWLSVTLLLTSLRFDNSYRNLANYTVTACIRRLVPVVSYLPLVKCIETLFGSLTFSCNFFAFLETFLAVFEVECLTHVCIERYVVAKYITNGWQIQKKHYYLYVCLCVLFSCLYSVPPLFGVGQYGYDFQCTSCTFDMVLQNSWQKYVVVAIFILRSAKPVLVMMMMLIWARVLERKLTSLASNQHFTRTVTVITLVNIFCWTPIALIRGNVVLSSFMAVDLLPMPSRIYVTWAMWIHWIAPALTAIAVFLVDDRVRCKMFNLCMDDNCTEADNKKD</sequence>
<comment type="subcellular location">
    <subcellularLocation>
        <location evidence="1">Membrane</location>
        <topology evidence="1">Multi-pass membrane protein</topology>
    </subcellularLocation>
</comment>
<keyword evidence="14" id="KW-1185">Reference proteome</keyword>
<keyword evidence="6 11" id="KW-0472">Membrane</keyword>
<evidence type="ECO:0000259" key="12">
    <source>
        <dbReference type="PROSITE" id="PS50262"/>
    </source>
</evidence>
<dbReference type="EMBL" id="LR824007">
    <property type="protein sequence ID" value="CAD0195984.1"/>
    <property type="molecule type" value="Genomic_DNA"/>
</dbReference>
<evidence type="ECO:0000256" key="2">
    <source>
        <dbReference type="ARBA" id="ARBA00010663"/>
    </source>
</evidence>
<dbReference type="OrthoDB" id="7217071at2759"/>
<organism evidence="13 14">
    <name type="scientific">Chrysodeixis includens</name>
    <name type="common">Soybean looper</name>
    <name type="synonym">Pseudoplusia includens</name>
    <dbReference type="NCBI Taxonomy" id="689277"/>
    <lineage>
        <taxon>Eukaryota</taxon>
        <taxon>Metazoa</taxon>
        <taxon>Ecdysozoa</taxon>
        <taxon>Arthropoda</taxon>
        <taxon>Hexapoda</taxon>
        <taxon>Insecta</taxon>
        <taxon>Pterygota</taxon>
        <taxon>Neoptera</taxon>
        <taxon>Endopterygota</taxon>
        <taxon>Lepidoptera</taxon>
        <taxon>Glossata</taxon>
        <taxon>Ditrysia</taxon>
        <taxon>Noctuoidea</taxon>
        <taxon>Noctuidae</taxon>
        <taxon>Plusiinae</taxon>
        <taxon>Chrysodeixis</taxon>
    </lineage>
</organism>
<dbReference type="SUPFAM" id="SSF81321">
    <property type="entry name" value="Family A G protein-coupled receptor-like"/>
    <property type="match status" value="1"/>
</dbReference>
<evidence type="ECO:0000256" key="4">
    <source>
        <dbReference type="ARBA" id="ARBA00022989"/>
    </source>
</evidence>
<reference evidence="13" key="1">
    <citation type="submission" date="2021-12" db="EMBL/GenBank/DDBJ databases">
        <authorList>
            <person name="King R."/>
        </authorList>
    </citation>
    <scope>NUCLEOTIDE SEQUENCE</scope>
</reference>
<keyword evidence="3 11" id="KW-0812">Transmembrane</keyword>
<dbReference type="InterPro" id="IPR050125">
    <property type="entry name" value="GPCR_opsins"/>
</dbReference>
<evidence type="ECO:0000256" key="8">
    <source>
        <dbReference type="ARBA" id="ARBA00023180"/>
    </source>
</evidence>
<dbReference type="PANTHER" id="PTHR24240">
    <property type="entry name" value="OPSIN"/>
    <property type="match status" value="1"/>
</dbReference>
<evidence type="ECO:0000256" key="9">
    <source>
        <dbReference type="ARBA" id="ARBA00023224"/>
    </source>
</evidence>
<gene>
    <name evidence="13" type="ORF">CINC_LOCUS10279</name>
</gene>
<dbReference type="GO" id="GO:0004930">
    <property type="term" value="F:G protein-coupled receptor activity"/>
    <property type="evidence" value="ECO:0007669"/>
    <property type="project" value="UniProtKB-KW"/>
</dbReference>
<feature type="transmembrane region" description="Helical" evidence="11">
    <location>
        <begin position="33"/>
        <end position="53"/>
    </location>
</feature>
<comment type="similarity">
    <text evidence="2">Belongs to the G-protein coupled receptor 1 family.</text>
</comment>
<dbReference type="Proteomes" id="UP001154114">
    <property type="component" value="Chromosome 4"/>
</dbReference>
<evidence type="ECO:0000313" key="14">
    <source>
        <dbReference type="Proteomes" id="UP001154114"/>
    </source>
</evidence>
<dbReference type="AlphaFoldDB" id="A0A9N8KUE1"/>
<keyword evidence="4 11" id="KW-1133">Transmembrane helix</keyword>
<dbReference type="Gene3D" id="1.20.1070.10">
    <property type="entry name" value="Rhodopsin 7-helix transmembrane proteins"/>
    <property type="match status" value="1"/>
</dbReference>
<keyword evidence="7" id="KW-0675">Receptor</keyword>
<feature type="transmembrane region" description="Helical" evidence="11">
    <location>
        <begin position="144"/>
        <end position="164"/>
    </location>
</feature>
<keyword evidence="9" id="KW-0807">Transducer</keyword>
<feature type="transmembrane region" description="Helical" evidence="11">
    <location>
        <begin position="274"/>
        <end position="296"/>
    </location>
</feature>
<dbReference type="PROSITE" id="PS50262">
    <property type="entry name" value="G_PROTEIN_RECEP_F1_2"/>
    <property type="match status" value="1"/>
</dbReference>
<feature type="domain" description="G-protein coupled receptors family 1 profile" evidence="12">
    <location>
        <begin position="44"/>
        <end position="252"/>
    </location>
</feature>
<evidence type="ECO:0000256" key="10">
    <source>
        <dbReference type="ARBA" id="ARBA00023305"/>
    </source>
</evidence>
<evidence type="ECO:0000256" key="6">
    <source>
        <dbReference type="ARBA" id="ARBA00023136"/>
    </source>
</evidence>
<dbReference type="GO" id="GO:0007601">
    <property type="term" value="P:visual perception"/>
    <property type="evidence" value="ECO:0007669"/>
    <property type="project" value="UniProtKB-KW"/>
</dbReference>